<dbReference type="Proteomes" id="UP000318483">
    <property type="component" value="Chromosome"/>
</dbReference>
<protein>
    <submittedName>
        <fullName evidence="2">Alpha-E domain-containing protein</fullName>
    </submittedName>
</protein>
<evidence type="ECO:0000313" key="3">
    <source>
        <dbReference type="Proteomes" id="UP000318483"/>
    </source>
</evidence>
<dbReference type="KEGG" id="lit:FPZ52_06205"/>
<dbReference type="AlphaFoldDB" id="A0A5B8IXF1"/>
<dbReference type="PANTHER" id="PTHR34595:SF7">
    <property type="entry name" value="SLL1039 PROTEIN"/>
    <property type="match status" value="1"/>
</dbReference>
<name>A0A5B8IXF1_9RHOB</name>
<evidence type="ECO:0000313" key="2">
    <source>
        <dbReference type="EMBL" id="QDY69268.1"/>
    </source>
</evidence>
<dbReference type="RefSeq" id="WP_146364648.1">
    <property type="nucleotide sequence ID" value="NZ_CP042261.1"/>
</dbReference>
<dbReference type="OrthoDB" id="9803532at2"/>
<gene>
    <name evidence="2" type="ORF">FPZ52_06205</name>
</gene>
<proteinExistence type="predicted"/>
<accession>A0A5B8IXF1</accession>
<keyword evidence="3" id="KW-1185">Reference proteome</keyword>
<reference evidence="2 3" key="1">
    <citation type="submission" date="2019-07" db="EMBL/GenBank/DDBJ databases">
        <title>Litoreibacter alkalisoli sp. nov., isolated from saline-alkaline soil.</title>
        <authorList>
            <person name="Wang S."/>
            <person name="Xu L."/>
            <person name="Xing Y.-T."/>
            <person name="Sun J.-Q."/>
        </authorList>
    </citation>
    <scope>NUCLEOTIDE SEQUENCE [LARGE SCALE GENOMIC DNA]</scope>
    <source>
        <strain evidence="2 3">LN3S51</strain>
    </source>
</reference>
<organism evidence="2 3">
    <name type="scientific">Qingshengfaniella alkalisoli</name>
    <dbReference type="NCBI Taxonomy" id="2599296"/>
    <lineage>
        <taxon>Bacteria</taxon>
        <taxon>Pseudomonadati</taxon>
        <taxon>Pseudomonadota</taxon>
        <taxon>Alphaproteobacteria</taxon>
        <taxon>Rhodobacterales</taxon>
        <taxon>Paracoccaceae</taxon>
        <taxon>Qingshengfaniella</taxon>
    </lineage>
</organism>
<feature type="domain" description="DUF403" evidence="1">
    <location>
        <begin position="1"/>
        <end position="312"/>
    </location>
</feature>
<evidence type="ECO:0000259" key="1">
    <source>
        <dbReference type="Pfam" id="PF04168"/>
    </source>
</evidence>
<dbReference type="InterPro" id="IPR007296">
    <property type="entry name" value="DUF403"/>
</dbReference>
<dbReference type="InterPro" id="IPR051680">
    <property type="entry name" value="ATP-dep_Glu-Cys_Ligase-2"/>
</dbReference>
<dbReference type="PANTHER" id="PTHR34595">
    <property type="entry name" value="BLR5612 PROTEIN"/>
    <property type="match status" value="1"/>
</dbReference>
<sequence length="316" mass="36368">MLSRTADNLYWLSRYLERAETTARLLDVGSRIQLLPDTAKGYRSEWEAILKASGSMGQFTQKYGEAVERNVVSHMFFDRDNPSSVASCIFHLRENARIVRTALTGDVWDAINGAYQELEQLARTERSELDLSTLTEWTSRQGALIQGTIYATQLRNDGYDFLYLGYNLEKADNTARLLDVKYFVLLPDIAYVGSGMDNFQWMILLRSMRMHRAFHWAYGGDVTPAKIVDLLILNPQCPRSFRTAIDEASRYLLNLSKEYDRPQRADEMVMTIRDELHGLTSDAIFDEGLHEFITRFERQVAELSSEIQNTYLRGVQ</sequence>
<dbReference type="Pfam" id="PF04168">
    <property type="entry name" value="Alpha-E"/>
    <property type="match status" value="1"/>
</dbReference>
<dbReference type="EMBL" id="CP042261">
    <property type="protein sequence ID" value="QDY69268.1"/>
    <property type="molecule type" value="Genomic_DNA"/>
</dbReference>